<name>A0A132NSL9_GIAIN</name>
<comment type="caution">
    <text evidence="2">The sequence shown here is derived from an EMBL/GenBank/DDBJ whole genome shotgun (WGS) entry which is preliminary data.</text>
</comment>
<dbReference type="Pfam" id="PF04118">
    <property type="entry name" value="Dopey_N"/>
    <property type="match status" value="1"/>
</dbReference>
<dbReference type="OrthoDB" id="10255502at2759"/>
<accession>A0A132NSL9</accession>
<evidence type="ECO:0000313" key="2">
    <source>
        <dbReference type="EMBL" id="KWX13040.1"/>
    </source>
</evidence>
<protein>
    <recommendedName>
        <fullName evidence="1">DOP1 N-terminal domain-containing protein</fullName>
    </recommendedName>
</protein>
<evidence type="ECO:0000313" key="3">
    <source>
        <dbReference type="Proteomes" id="UP000070089"/>
    </source>
</evidence>
<reference evidence="2 3" key="1">
    <citation type="journal article" date="2015" name="Mol. Biochem. Parasitol.">
        <title>Identification of polymorphic genes for use in assemblage B genotyping assays through comparative genomics of multiple assemblage B Giardia duodenalis isolates.</title>
        <authorList>
            <person name="Wielinga C."/>
            <person name="Thompson R.C."/>
            <person name="Monis P."/>
            <person name="Ryan U."/>
        </authorList>
    </citation>
    <scope>NUCLEOTIDE SEQUENCE [LARGE SCALE GENOMIC DNA]</scope>
    <source>
        <strain evidence="2 3">BAH15c1</strain>
    </source>
</reference>
<proteinExistence type="predicted"/>
<dbReference type="InterPro" id="IPR007249">
    <property type="entry name" value="DOP1_N"/>
</dbReference>
<sequence>MSKTAAGLTNSILSMLSQVDSAARDWSDCARAFQKTLELVQRTGQFDELCSPVTVSRKLACGLLPHLQTGVHICCIEIVQLLLTLQSPAGLTRTASVLLQPLLDFMPLSKIQTRKSLLDIIQAVYEKMDPKAFSAMLFSIIISFCSVQITETDPLSVQMINLVMTWMKNPSCRTAVMSAILDVIAFEQATTLERANAFLFLSRYLAVEDVSSPVANQSCPPDIHSTADCAIDLTRLKVTASRLLLANSDIMLVKALFDILSRLIHIKSLLYNPAAYSSERFSDLSAMSGHPELEELCSNYVFFFACTTQLNVDDAGVRARCYQYLIDEVPDFLLSCHAYNALLFFCYAESHLVAMDVTSSDAVIALAAFLPLRLTGVLHVLTPLLQDSTTVSSIYIDALMCVLPYILTVPLHPSLGAALMGVVTATPNIAVMFYRSLCVTASHGWPSLALEFTTDKPHDSDADGFVFRQVGSMYIRTLFTRRFTDNKFSQRLVVYLPHLPRLVGMVQTPLELTHTVVDTLGDKIYNMDSNLAVVAIELVASVLFDGASLLLDDLTMPSSLLYAKDAFTLASKLLTSCVEPAMRPLLWVLLTESQHWTHSHNVLFEQYGKLVHRVRETIETLLPGFPTDKWQADPIPIDLLYLLCYATCLKVLHGDSRDRSMFLEIVAVQCSLGNIAFTAPDFNSDHRLYFLFHVHLLLFGLFQDFERFSSLFVNFITLLPKHSHERLLLLKTALFGAPDVDCVTWSAAVVADTDKQRLTTDVFSTSFVSFYLCFVRSLFLPCPGPADSPGSSMPMQYTESISSELEASLKQLSVCRPSRLLFDSCESLYSQADLASSIAEGVLVFLFTLLTCQQLPGLAAEYSAHLMEELQQPRGAPFVLLYDILQRCIEMHSIPDAFDVLIYEVVGAMARQDAIDTQSLYLKIVSLLVDSSDGSLYLLHAAFRLSETRLNLNVDLEKTDGLTHLSIQSSSPIDVNRLVFSLQSFTNLMMIFGHKFILNLAIGKLSVCILSPSLTQNFLRMNESMETDSPLDALIDLLIVLLLEHRVFLAAQRPSSETDTLFPARMAALKCLDCLLNTMLESASSDPQLNNHLICMINKLSYVFWQQVSGLIRHSDTLSLLLTDVFICLLNTSFELFSMFASGKTIFSTSLRTTLFLTRYFQVLSSPQQTFFSFMQRNPRVVSTTLSTFEKINIMYQLTAAEASQFTNMSPTADLPADLLGIPGTALQKLLLEYKHVIEVAPFHSTIKESTNTMNKDWEQFLKDIPTNGSSELVKKMGVDKNAFLPAPCRLQPLCLLAWFLLYGVLNDYVSDSNLLSYLSSAVRILVFYSYKKTPQTPGIPALAFETQAKHISREIITPFSGDFQVIYAYPRILRVALRLCLKNSASTRATFNRVLKPLLYYNSYHYALGCILIAGKEKPHHIYYFLIKPFLDTEFDNVLDAPDNSSCGAVKLSAQSLLLAFFSVQGLVYNFQTRSYPEINQVVNRPLRELLVSFSEMNIHDALNLFMVAFQSEAMGTIATGSTLLVSRYVIDLIAMLLFTTQTLDDCNTTLLPAIVKLTKSTFGIEFGAPGGFLADAAFTAHVASAVSSSTLNINATSTGLKLPKIIRVISSANEHSLFSISAYMSIDYLLALARCVSLAHSILAYCQSKSNSSADDKVLQSIKDILVERTKLVIELQLKKLTDGTRVKSPGSVLDHIALIVLAGAGSMDALDILQMEPSIAAVTRQLTHVCDPTDKQTGTKLTTTVCHQILFLLKELNFLKGPRKVSMRVTDFATHAIQLLAHLSLASDAQLIADIIAQIVTAPEALCVLLQGTALDNVAQILGNSTILTLEGVADKLAKGIVSKKLSIVQCKKVITTVASSELIDMIDLLGNKDKDSFILSISKISEDMIKSFVLAKLLHYLAGIQQAKEVLTRYCTELLNMLQTYVDDFFNQTKNHLPDASVLGTKPGKEASETASSQIALRAGVCRLYGRLFLINACISYIPTEACTEVHHLILCLSTVLDFAVEIISTARTSGHLNKGTIDNTGKWLPTRKTISNIVASIQNTLSRRFQRVYLSVSILGSSAKQLDPSDTVYDILNQICVLLCT</sequence>
<dbReference type="VEuPathDB" id="GiardiaDB:QR46_2960"/>
<evidence type="ECO:0000259" key="1">
    <source>
        <dbReference type="Pfam" id="PF04118"/>
    </source>
</evidence>
<gene>
    <name evidence="2" type="ORF">QR46_2960</name>
</gene>
<organism evidence="2 3">
    <name type="scientific">Giardia duodenalis assemblage B</name>
    <dbReference type="NCBI Taxonomy" id="1394984"/>
    <lineage>
        <taxon>Eukaryota</taxon>
        <taxon>Metamonada</taxon>
        <taxon>Diplomonadida</taxon>
        <taxon>Hexamitidae</taxon>
        <taxon>Giardiinae</taxon>
        <taxon>Giardia</taxon>
    </lineage>
</organism>
<feature type="domain" description="DOP1 N-terminal" evidence="1">
    <location>
        <begin position="8"/>
        <end position="273"/>
    </location>
</feature>
<dbReference type="EMBL" id="JXTI01000086">
    <property type="protein sequence ID" value="KWX13040.1"/>
    <property type="molecule type" value="Genomic_DNA"/>
</dbReference>
<dbReference type="Proteomes" id="UP000070089">
    <property type="component" value="Unassembled WGS sequence"/>
</dbReference>